<name>A0AAN6NKL0_9PEZI</name>
<sequence>MANGTAKNTYIPIPYLRGRNTLHTAMSANDQKQKPAAEDGFWHNGSFFAWAPPVTKPAPPARIPTRLAVAAILHDPTKDGATDGSTTVEVPPLRPATKTGVMPTPIPNQQQPESTSASQTTEPNTFVSHNGHTFAWAPPVTKQRQPDRATTSQSCPTPSVHAEHSFSHNGHSYAWASSSSSVTKQQSEPQSKPDTNMTGAFSHNGHSFAWASSETNCQSAFTSMSSMLAMMTPLLEANLGRLRRGTAERTDPDRRLDLRAILSRPVLPLLTQDWEETRETREMMDELAPKNGERRRKAHDFQQEALDLDLEARARAALAVPADPLPLPLPRNSPPRRFKDFQDELVEARRLAVSSITRSQDFSNCRIDDDVHQELRNLRTVPTRLMGERRPYSRSYPRHQVDLDKSVLQAAFEPLPSNATIEPPKDLPSRYATPKKTDKPPGDVPSRYVFTADPVANPKSVVKGQGHKGHYRFSVLTDKLVRFEWSEDADFEDRASTTAFFRSFPTPEFKVDNKKNKLEIVTKYFHLTYDKNEFSSDGLTIKAGNDVWHYDGKSYGDLGGTARTLDRADGRIPLEPGVLSRKAYAVLDDSASMLFEDGWIATRKPGRKDGYLFAYHGDHKAAIKDFYRLSGGQPLLPRWALGNWWSRYHAYSDKEYLAVMKRFASETIPLSVAVIDMDWHKVNIPSKYGSGWTGYSWNPDLFPFPENFLDNLHNMGLKVTVNDHPADGIRAFEDQYKVVAKALGHDTSNEEPIRFDCTDKKFLDAYFDVLKANLEDEGIDFWWIDWQQGNRSRIPGVDPLWVLNHYHYLTSRRNVKTTATPITFSRYAGAGSHRYPIGFSGDTLITWASLHFQPEFTATASNIGYGWWSHDIGGHYAGVRSNELTARWVQFGCFSPILRLHSEKSQWNSKEPWLYEPEARKVMTNYMQLRYRLIPFLYTMNVRACYESEPLMQPMYWNHKDDEEAYTVPNQYYFGPDLIVTPITTPNDSSTLMGSVRAWLPDTKGRRYIDIRHPSLVYDGGRYVDVHRPLSEIPVFAREGTIIPLDTAKSPGRHENGATRPQAITIQLVVGADAYFELVEEPTDAVPAAKADRPDPSTFVRTPIRWNQKEGILTIGPEVNGRGERREWTVELLGCTKGMNTNFSEEEDDCPLPMPLQFGSHLEDLDQLRQRIIKLKLGNKHVARPRPNPNEPHAEHSTRLYLGTIGTKPRENPFAMYQRQPMCAEDRINQNQNQNTNEKQKSDKPQPETKAREFNLGKNLELDVVDIPARLHQMLYRCEMEYPMKQIIYDLVTKRDQGSVKERVERLWRLGNNVPESVKRAVVEIWTADSRSEGNAVGVAGNEVVGSVVEEEEDVKEQKKDDGKEDEQEAVLKKDGKASDEEWDDDARSEQSYEFV</sequence>
<dbReference type="InterPro" id="IPR000322">
    <property type="entry name" value="Glyco_hydro_31_TIM"/>
</dbReference>
<dbReference type="Pfam" id="PF01055">
    <property type="entry name" value="Glyco_hydro_31_2nd"/>
    <property type="match status" value="1"/>
</dbReference>
<feature type="region of interest" description="Disordered" evidence="4">
    <location>
        <begin position="1348"/>
        <end position="1396"/>
    </location>
</feature>
<dbReference type="EMBL" id="MU859378">
    <property type="protein sequence ID" value="KAK3947280.1"/>
    <property type="molecule type" value="Genomic_DNA"/>
</dbReference>
<dbReference type="Proteomes" id="UP001303222">
    <property type="component" value="Unassembled WGS sequence"/>
</dbReference>
<reference evidence="7" key="2">
    <citation type="submission" date="2023-06" db="EMBL/GenBank/DDBJ databases">
        <authorList>
            <consortium name="Lawrence Berkeley National Laboratory"/>
            <person name="Mondo S.J."/>
            <person name="Hensen N."/>
            <person name="Bonometti L."/>
            <person name="Westerberg I."/>
            <person name="Brannstrom I.O."/>
            <person name="Guillou S."/>
            <person name="Cros-Aarteil S."/>
            <person name="Calhoun S."/>
            <person name="Haridas S."/>
            <person name="Kuo A."/>
            <person name="Pangilinan J."/>
            <person name="Riley R."/>
            <person name="Labutti K."/>
            <person name="Andreopoulos B."/>
            <person name="Lipzen A."/>
            <person name="Chen C."/>
            <person name="Yanf M."/>
            <person name="Daum C."/>
            <person name="Ng V."/>
            <person name="Clum A."/>
            <person name="Steindorff A."/>
            <person name="Ohm R."/>
            <person name="Martin F."/>
            <person name="Silar P."/>
            <person name="Natvig D."/>
            <person name="Lalanne C."/>
            <person name="Gautier V."/>
            <person name="Ament-Velasquez S.L."/>
            <person name="Kruys A."/>
            <person name="Hutchinson M.I."/>
            <person name="Powell A.J."/>
            <person name="Barry K."/>
            <person name="Miller A.N."/>
            <person name="Grigoriev I.V."/>
            <person name="Debuchy R."/>
            <person name="Gladieux P."/>
            <person name="Thoren M.H."/>
            <person name="Johannesson H."/>
        </authorList>
    </citation>
    <scope>NUCLEOTIDE SEQUENCE</scope>
    <source>
        <strain evidence="7">CBS 626.80</strain>
    </source>
</reference>
<dbReference type="InterPro" id="IPR048395">
    <property type="entry name" value="Glyco_hydro_31_C"/>
</dbReference>
<evidence type="ECO:0000256" key="1">
    <source>
        <dbReference type="ARBA" id="ARBA00001657"/>
    </source>
</evidence>
<comment type="catalytic activity">
    <reaction evidence="1">
        <text>Hydrolysis of terminal, non-reducing (1-&gt;4)-linked alpha-D-glucose residues with release of alpha-D-glucose.</text>
        <dbReference type="EC" id="3.2.1.20"/>
    </reaction>
</comment>
<dbReference type="GO" id="GO:0005975">
    <property type="term" value="P:carbohydrate metabolic process"/>
    <property type="evidence" value="ECO:0007669"/>
    <property type="project" value="InterPro"/>
</dbReference>
<dbReference type="SUPFAM" id="SSF51445">
    <property type="entry name" value="(Trans)glycosidases"/>
    <property type="match status" value="1"/>
</dbReference>
<comment type="similarity">
    <text evidence="2">Belongs to the glycosyl hydrolase 31 family.</text>
</comment>
<organism evidence="7 8">
    <name type="scientific">Pseudoneurospora amorphoporcata</name>
    <dbReference type="NCBI Taxonomy" id="241081"/>
    <lineage>
        <taxon>Eukaryota</taxon>
        <taxon>Fungi</taxon>
        <taxon>Dikarya</taxon>
        <taxon>Ascomycota</taxon>
        <taxon>Pezizomycotina</taxon>
        <taxon>Sordariomycetes</taxon>
        <taxon>Sordariomycetidae</taxon>
        <taxon>Sordariales</taxon>
        <taxon>Sordariaceae</taxon>
        <taxon>Pseudoneurospora</taxon>
    </lineage>
</organism>
<comment type="caution">
    <text evidence="7">The sequence shown here is derived from an EMBL/GenBank/DDBJ whole genome shotgun (WGS) entry which is preliminary data.</text>
</comment>
<dbReference type="InterPro" id="IPR017853">
    <property type="entry name" value="GH"/>
</dbReference>
<evidence type="ECO:0000259" key="5">
    <source>
        <dbReference type="Pfam" id="PF01055"/>
    </source>
</evidence>
<evidence type="ECO:0000313" key="8">
    <source>
        <dbReference type="Proteomes" id="UP001303222"/>
    </source>
</evidence>
<dbReference type="GO" id="GO:0006491">
    <property type="term" value="P:N-glycan processing"/>
    <property type="evidence" value="ECO:0007669"/>
    <property type="project" value="TreeGrafter"/>
</dbReference>
<feature type="compositionally biased region" description="Polar residues" evidence="4">
    <location>
        <begin position="148"/>
        <end position="157"/>
    </location>
</feature>
<dbReference type="Gene3D" id="3.20.20.80">
    <property type="entry name" value="Glycosidases"/>
    <property type="match status" value="1"/>
</dbReference>
<evidence type="ECO:0000313" key="7">
    <source>
        <dbReference type="EMBL" id="KAK3947280.1"/>
    </source>
</evidence>
<evidence type="ECO:0000256" key="2">
    <source>
        <dbReference type="ARBA" id="ARBA00007806"/>
    </source>
</evidence>
<dbReference type="EC" id="3.2.1.20" evidence="3"/>
<keyword evidence="8" id="KW-1185">Reference proteome</keyword>
<evidence type="ECO:0000256" key="3">
    <source>
        <dbReference type="ARBA" id="ARBA00012741"/>
    </source>
</evidence>
<dbReference type="PANTHER" id="PTHR22762">
    <property type="entry name" value="ALPHA-GLUCOSIDASE"/>
    <property type="match status" value="1"/>
</dbReference>
<feature type="compositionally biased region" description="Polar residues" evidence="4">
    <location>
        <begin position="107"/>
        <end position="131"/>
    </location>
</feature>
<protein>
    <recommendedName>
        <fullName evidence="3">alpha-glucosidase</fullName>
        <ecNumber evidence="3">3.2.1.20</ecNumber>
    </recommendedName>
</protein>
<reference evidence="7" key="1">
    <citation type="journal article" date="2023" name="Mol. Phylogenet. Evol.">
        <title>Genome-scale phylogeny and comparative genomics of the fungal order Sordariales.</title>
        <authorList>
            <person name="Hensen N."/>
            <person name="Bonometti L."/>
            <person name="Westerberg I."/>
            <person name="Brannstrom I.O."/>
            <person name="Guillou S."/>
            <person name="Cros-Aarteil S."/>
            <person name="Calhoun S."/>
            <person name="Haridas S."/>
            <person name="Kuo A."/>
            <person name="Mondo S."/>
            <person name="Pangilinan J."/>
            <person name="Riley R."/>
            <person name="LaButti K."/>
            <person name="Andreopoulos B."/>
            <person name="Lipzen A."/>
            <person name="Chen C."/>
            <person name="Yan M."/>
            <person name="Daum C."/>
            <person name="Ng V."/>
            <person name="Clum A."/>
            <person name="Steindorff A."/>
            <person name="Ohm R.A."/>
            <person name="Martin F."/>
            <person name="Silar P."/>
            <person name="Natvig D.O."/>
            <person name="Lalanne C."/>
            <person name="Gautier V."/>
            <person name="Ament-Velasquez S.L."/>
            <person name="Kruys A."/>
            <person name="Hutchinson M.I."/>
            <person name="Powell A.J."/>
            <person name="Barry K."/>
            <person name="Miller A.N."/>
            <person name="Grigoriev I.V."/>
            <person name="Debuchy R."/>
            <person name="Gladieux P."/>
            <person name="Hiltunen Thoren M."/>
            <person name="Johannesson H."/>
        </authorList>
    </citation>
    <scope>NUCLEOTIDE SEQUENCE</scope>
    <source>
        <strain evidence="7">CBS 626.80</strain>
    </source>
</reference>
<dbReference type="Gene3D" id="2.60.40.1180">
    <property type="entry name" value="Golgi alpha-mannosidase II"/>
    <property type="match status" value="1"/>
</dbReference>
<feature type="compositionally biased region" description="Basic and acidic residues" evidence="4">
    <location>
        <begin position="1238"/>
        <end position="1255"/>
    </location>
</feature>
<evidence type="ECO:0000259" key="6">
    <source>
        <dbReference type="Pfam" id="PF21365"/>
    </source>
</evidence>
<proteinExistence type="inferred from homology"/>
<feature type="compositionally biased region" description="Basic and acidic residues" evidence="4">
    <location>
        <begin position="1370"/>
        <end position="1396"/>
    </location>
</feature>
<dbReference type="GO" id="GO:0004558">
    <property type="term" value="F:alpha-1,4-glucosidase activity"/>
    <property type="evidence" value="ECO:0007669"/>
    <property type="project" value="UniProtKB-EC"/>
</dbReference>
<feature type="region of interest" description="Disordered" evidence="4">
    <location>
        <begin position="414"/>
        <end position="445"/>
    </location>
</feature>
<dbReference type="CDD" id="cd06595">
    <property type="entry name" value="GH31_u1"/>
    <property type="match status" value="1"/>
</dbReference>
<feature type="domain" description="Glycoside hydrolase family 31 TIM barrel" evidence="5">
    <location>
        <begin position="634"/>
        <end position="940"/>
    </location>
</feature>
<feature type="region of interest" description="Disordered" evidence="4">
    <location>
        <begin position="1232"/>
        <end position="1255"/>
    </location>
</feature>
<gene>
    <name evidence="7" type="ORF">QBC32DRAFT_365889</name>
</gene>
<feature type="region of interest" description="Disordered" evidence="4">
    <location>
        <begin position="76"/>
        <end position="200"/>
    </location>
</feature>
<evidence type="ECO:0000256" key="4">
    <source>
        <dbReference type="SAM" id="MobiDB-lite"/>
    </source>
</evidence>
<feature type="compositionally biased region" description="Polar residues" evidence="4">
    <location>
        <begin position="182"/>
        <end position="200"/>
    </location>
</feature>
<dbReference type="Pfam" id="PF21365">
    <property type="entry name" value="Glyco_hydro_31_3rd"/>
    <property type="match status" value="1"/>
</dbReference>
<accession>A0AAN6NKL0</accession>
<keyword evidence="7" id="KW-0378">Hydrolase</keyword>
<dbReference type="PANTHER" id="PTHR22762:SF89">
    <property type="entry name" value="ALPHA-XYLOSIDASE"/>
    <property type="match status" value="1"/>
</dbReference>
<feature type="domain" description="Glycosyl hydrolase family 31 C-terminal" evidence="6">
    <location>
        <begin position="949"/>
        <end position="1043"/>
    </location>
</feature>
<dbReference type="InterPro" id="IPR013780">
    <property type="entry name" value="Glyco_hydro_b"/>
</dbReference>
<dbReference type="SUPFAM" id="SSF51011">
    <property type="entry name" value="Glycosyl hydrolase domain"/>
    <property type="match status" value="1"/>
</dbReference>